<evidence type="ECO:0000259" key="2">
    <source>
        <dbReference type="Pfam" id="PF26468"/>
    </source>
</evidence>
<dbReference type="EMBL" id="JAFLWW010000014">
    <property type="protein sequence ID" value="MBT1159863.1"/>
    <property type="molecule type" value="Genomic_DNA"/>
</dbReference>
<comment type="caution">
    <text evidence="3">The sequence shown here is derived from an EMBL/GenBank/DDBJ whole genome shotgun (WGS) entry which is preliminary data.</text>
</comment>
<dbReference type="Proteomes" id="UP001138921">
    <property type="component" value="Unassembled WGS sequence"/>
</dbReference>
<organism evidence="3 4">
    <name type="scientific">Aminobacter anthyllidis</name>
    <dbReference type="NCBI Taxonomy" id="1035067"/>
    <lineage>
        <taxon>Bacteria</taxon>
        <taxon>Pseudomonadati</taxon>
        <taxon>Pseudomonadota</taxon>
        <taxon>Alphaproteobacteria</taxon>
        <taxon>Hyphomicrobiales</taxon>
        <taxon>Phyllobacteriaceae</taxon>
        <taxon>Aminobacter</taxon>
    </lineage>
</organism>
<dbReference type="RefSeq" id="WP_214393658.1">
    <property type="nucleotide sequence ID" value="NZ_JAFLWW010000014.1"/>
</dbReference>
<reference evidence="3" key="1">
    <citation type="journal article" date="2021" name="Microorganisms">
        <title>Phylogenomic Reconstruction and Metabolic Potential of the Genus Aminobacter.</title>
        <authorList>
            <person name="Artuso I."/>
            <person name="Turrini P."/>
            <person name="Pirolo M."/>
            <person name="Lugli G.A."/>
            <person name="Ventura M."/>
            <person name="Visca P."/>
        </authorList>
    </citation>
    <scope>NUCLEOTIDE SEQUENCE</scope>
    <source>
        <strain evidence="3">LMG 26462</strain>
    </source>
</reference>
<gene>
    <name evidence="3" type="ORF">J1C56_30415</name>
</gene>
<dbReference type="InterPro" id="IPR049251">
    <property type="entry name" value="DUF6884"/>
</dbReference>
<name>A0A9X1AHK5_9HYPH</name>
<feature type="domain" description="GIY-YIG" evidence="2">
    <location>
        <begin position="165"/>
        <end position="383"/>
    </location>
</feature>
<evidence type="ECO:0008006" key="5">
    <source>
        <dbReference type="Google" id="ProtNLM"/>
    </source>
</evidence>
<evidence type="ECO:0000313" key="3">
    <source>
        <dbReference type="EMBL" id="MBT1159863.1"/>
    </source>
</evidence>
<dbReference type="AlphaFoldDB" id="A0A9X1AHK5"/>
<feature type="domain" description="DUF6884" evidence="1">
    <location>
        <begin position="27"/>
        <end position="158"/>
    </location>
</feature>
<evidence type="ECO:0000313" key="4">
    <source>
        <dbReference type="Proteomes" id="UP001138921"/>
    </source>
</evidence>
<reference evidence="3" key="2">
    <citation type="submission" date="2021-03" db="EMBL/GenBank/DDBJ databases">
        <authorList>
            <person name="Artuso I."/>
            <person name="Turrini P."/>
            <person name="Pirolo M."/>
            <person name="Lugli G.A."/>
            <person name="Ventura M."/>
            <person name="Visca P."/>
        </authorList>
    </citation>
    <scope>NUCLEOTIDE SEQUENCE</scope>
    <source>
        <strain evidence="3">LMG 26462</strain>
    </source>
</reference>
<keyword evidence="4" id="KW-1185">Reference proteome</keyword>
<evidence type="ECO:0000259" key="1">
    <source>
        <dbReference type="Pfam" id="PF21818"/>
    </source>
</evidence>
<dbReference type="Pfam" id="PF21818">
    <property type="entry name" value="DUF6884"/>
    <property type="match status" value="1"/>
</dbReference>
<protein>
    <recommendedName>
        <fullName evidence="5">GIY-YIG nuclease family protein</fullName>
    </recommendedName>
</protein>
<dbReference type="InterPro" id="IPR058782">
    <property type="entry name" value="GIY_YIG_3"/>
</dbReference>
<sequence>MQGELFEPPTMLLREAVLGRNGVVPLIVIGCGRKKRQEAAPADQLYTSDRFKSCINLVRSLGAPYAILSGKHGIVAGEMVIAPYDLHLPDLPEANQRDWAEQVLDALAARAESRQVTLLAANEYSMPLLELNRARASPLDIVAPWLGLEYSDHAIWLAEAKRMAARIQDLDRLYNWIGEERIADRVFSFRELSSRSVPKRGVYIFLDGAERNFRGAGFRVVRIGTHAVSAGSQASLRGRLRNHLGPSSQIGNHRGSIFRLHIGIAMLEAGPGHGSLATWGEGQDARPEVKSLEIAHELAVSRYLQDLEVVLLEVDDEPSKESLRAKVEMQLIALFSESMRTIDCPGPDWLGLKSPVAQIRQSGLWNIRGIGGKYDPAAAGSVASIFRGLNNG</sequence>
<dbReference type="Pfam" id="PF26468">
    <property type="entry name" value="GIY_YIG_3"/>
    <property type="match status" value="1"/>
</dbReference>
<accession>A0A9X1AHK5</accession>
<proteinExistence type="predicted"/>